<dbReference type="EMBL" id="JAEUBG010004547">
    <property type="protein sequence ID" value="KAH3681213.1"/>
    <property type="molecule type" value="Genomic_DNA"/>
</dbReference>
<dbReference type="InterPro" id="IPR002933">
    <property type="entry name" value="Peptidase_M20"/>
</dbReference>
<feature type="domain" description="Peptidase M20 dimerisation" evidence="6">
    <location>
        <begin position="181"/>
        <end position="281"/>
    </location>
</feature>
<dbReference type="Gene3D" id="3.40.630.10">
    <property type="entry name" value="Zn peptidases"/>
    <property type="match status" value="1"/>
</dbReference>
<evidence type="ECO:0000259" key="6">
    <source>
        <dbReference type="Pfam" id="PF07687"/>
    </source>
</evidence>
<dbReference type="InterPro" id="IPR050072">
    <property type="entry name" value="Peptidase_M20A"/>
</dbReference>
<dbReference type="AlphaFoldDB" id="A0A9P8TIV9"/>
<dbReference type="Pfam" id="PF07687">
    <property type="entry name" value="M20_dimer"/>
    <property type="match status" value="1"/>
</dbReference>
<evidence type="ECO:0000256" key="3">
    <source>
        <dbReference type="ARBA" id="ARBA00022723"/>
    </source>
</evidence>
<keyword evidence="5" id="KW-0862">Zinc</keyword>
<dbReference type="GO" id="GO:0016787">
    <property type="term" value="F:hydrolase activity"/>
    <property type="evidence" value="ECO:0007669"/>
    <property type="project" value="UniProtKB-KW"/>
</dbReference>
<protein>
    <recommendedName>
        <fullName evidence="6">Peptidase M20 dimerisation domain-containing protein</fullName>
    </recommendedName>
</protein>
<keyword evidence="3" id="KW-0479">Metal-binding</keyword>
<organism evidence="7 8">
    <name type="scientific">Wickerhamomyces pijperi</name>
    <name type="common">Yeast</name>
    <name type="synonym">Pichia pijperi</name>
    <dbReference type="NCBI Taxonomy" id="599730"/>
    <lineage>
        <taxon>Eukaryota</taxon>
        <taxon>Fungi</taxon>
        <taxon>Dikarya</taxon>
        <taxon>Ascomycota</taxon>
        <taxon>Saccharomycotina</taxon>
        <taxon>Saccharomycetes</taxon>
        <taxon>Phaffomycetales</taxon>
        <taxon>Wickerhamomycetaceae</taxon>
        <taxon>Wickerhamomyces</taxon>
    </lineage>
</organism>
<dbReference type="GO" id="GO:0046872">
    <property type="term" value="F:metal ion binding"/>
    <property type="evidence" value="ECO:0007669"/>
    <property type="project" value="UniProtKB-KW"/>
</dbReference>
<keyword evidence="8" id="KW-1185">Reference proteome</keyword>
<dbReference type="OrthoDB" id="3064516at2759"/>
<gene>
    <name evidence="7" type="ORF">WICPIJ_007826</name>
</gene>
<dbReference type="PANTHER" id="PTHR43808">
    <property type="entry name" value="ACETYLORNITHINE DEACETYLASE"/>
    <property type="match status" value="1"/>
</dbReference>
<dbReference type="Gene3D" id="3.30.70.360">
    <property type="match status" value="1"/>
</dbReference>
<sequence>MSAQSLTESELALFPEAHHHLLELHKQIVTIPSVSGNEVAVVKFLDEYLHSAGFKTYIQTVPNSERSNIYAYKGDSLTAKVVLTSHVDTVPGEFPYIAKSSELIWGRGVNDAKGSVAAQIIAAEELYESKEIQEGDVALLFVVGEEVGGDGMRYVSSGPDFKDVSWDHVIFGEPTELNLAIGHKGIYAFRLSVTGKASHSGYPELGIDANLKLIDIIQKFRAIEFDEDELLGTTTVNYGVFSGGLAGNIISPEATVNVVARVSTDAESVGVKFSKIIEEEKENFDGIITADARAAIDAVHLDFEVPGFGKAVMKYGTDILSFHKEGVKSKYLYGPGSITNAHTPEEHIYVSDLTSAIKGYKDLVKWLLGGNK</sequence>
<reference evidence="7" key="2">
    <citation type="submission" date="2021-01" db="EMBL/GenBank/DDBJ databases">
        <authorList>
            <person name="Schikora-Tamarit M.A."/>
        </authorList>
    </citation>
    <scope>NUCLEOTIDE SEQUENCE</scope>
    <source>
        <strain evidence="7">CBS2887</strain>
    </source>
</reference>
<accession>A0A9P8TIV9</accession>
<evidence type="ECO:0000313" key="7">
    <source>
        <dbReference type="EMBL" id="KAH3681213.1"/>
    </source>
</evidence>
<dbReference type="Proteomes" id="UP000774326">
    <property type="component" value="Unassembled WGS sequence"/>
</dbReference>
<dbReference type="InterPro" id="IPR036264">
    <property type="entry name" value="Bact_exopeptidase_dim_dom"/>
</dbReference>
<evidence type="ECO:0000256" key="1">
    <source>
        <dbReference type="ARBA" id="ARBA00001947"/>
    </source>
</evidence>
<evidence type="ECO:0000313" key="8">
    <source>
        <dbReference type="Proteomes" id="UP000774326"/>
    </source>
</evidence>
<dbReference type="InterPro" id="IPR011650">
    <property type="entry name" value="Peptidase_M20_dimer"/>
</dbReference>
<comment type="similarity">
    <text evidence="2">Belongs to the peptidase M20A family.</text>
</comment>
<dbReference type="SUPFAM" id="SSF53187">
    <property type="entry name" value="Zn-dependent exopeptidases"/>
    <property type="match status" value="1"/>
</dbReference>
<keyword evidence="4" id="KW-0378">Hydrolase</keyword>
<reference evidence="7" key="1">
    <citation type="journal article" date="2021" name="Open Biol.">
        <title>Shared evolutionary footprints suggest mitochondrial oxidative damage underlies multiple complex I losses in fungi.</title>
        <authorList>
            <person name="Schikora-Tamarit M.A."/>
            <person name="Marcet-Houben M."/>
            <person name="Nosek J."/>
            <person name="Gabaldon T."/>
        </authorList>
    </citation>
    <scope>NUCLEOTIDE SEQUENCE</scope>
    <source>
        <strain evidence="7">CBS2887</strain>
    </source>
</reference>
<dbReference type="PANTHER" id="PTHR43808:SF8">
    <property type="entry name" value="PEPTIDASE M20 DIMERISATION DOMAIN-CONTAINING PROTEIN"/>
    <property type="match status" value="1"/>
</dbReference>
<dbReference type="SUPFAM" id="SSF55031">
    <property type="entry name" value="Bacterial exopeptidase dimerisation domain"/>
    <property type="match status" value="1"/>
</dbReference>
<dbReference type="Pfam" id="PF01546">
    <property type="entry name" value="Peptidase_M20"/>
    <property type="match status" value="1"/>
</dbReference>
<evidence type="ECO:0000256" key="5">
    <source>
        <dbReference type="ARBA" id="ARBA00022833"/>
    </source>
</evidence>
<comment type="cofactor">
    <cofactor evidence="1">
        <name>Zn(2+)</name>
        <dbReference type="ChEBI" id="CHEBI:29105"/>
    </cofactor>
</comment>
<proteinExistence type="inferred from homology"/>
<comment type="caution">
    <text evidence="7">The sequence shown here is derived from an EMBL/GenBank/DDBJ whole genome shotgun (WGS) entry which is preliminary data.</text>
</comment>
<evidence type="ECO:0000256" key="4">
    <source>
        <dbReference type="ARBA" id="ARBA00022801"/>
    </source>
</evidence>
<evidence type="ECO:0000256" key="2">
    <source>
        <dbReference type="ARBA" id="ARBA00006247"/>
    </source>
</evidence>
<name>A0A9P8TIV9_WICPI</name>